<evidence type="ECO:0000313" key="1">
    <source>
        <dbReference type="EMBL" id="ETV77498.1"/>
    </source>
</evidence>
<dbReference type="OrthoDB" id="2266637at2759"/>
<dbReference type="GeneID" id="20810904"/>
<dbReference type="AlphaFoldDB" id="W4GEV6"/>
<name>W4GEV6_APHAT</name>
<sequence>MDNAKYHKGRPQGTPSSRQCKRTLQEACVAYAIPFEEKEFKSALWQKLSEYI</sequence>
<protein>
    <submittedName>
        <fullName evidence="1">Uncharacterized protein</fullName>
    </submittedName>
</protein>
<dbReference type="VEuPathDB" id="FungiDB:H257_08908"/>
<dbReference type="RefSeq" id="XP_009833285.1">
    <property type="nucleotide sequence ID" value="XM_009834983.1"/>
</dbReference>
<proteinExistence type="predicted"/>
<organism evidence="1">
    <name type="scientific">Aphanomyces astaci</name>
    <name type="common">Crayfish plague agent</name>
    <dbReference type="NCBI Taxonomy" id="112090"/>
    <lineage>
        <taxon>Eukaryota</taxon>
        <taxon>Sar</taxon>
        <taxon>Stramenopiles</taxon>
        <taxon>Oomycota</taxon>
        <taxon>Saprolegniomycetes</taxon>
        <taxon>Saprolegniales</taxon>
        <taxon>Verrucalvaceae</taxon>
        <taxon>Aphanomyces</taxon>
    </lineage>
</organism>
<reference evidence="1" key="1">
    <citation type="submission" date="2013-12" db="EMBL/GenBank/DDBJ databases">
        <title>The Genome Sequence of Aphanomyces astaci APO3.</title>
        <authorList>
            <consortium name="The Broad Institute Genomics Platform"/>
            <person name="Russ C."/>
            <person name="Tyler B."/>
            <person name="van West P."/>
            <person name="Dieguez-Uribeondo J."/>
            <person name="Young S.K."/>
            <person name="Zeng Q."/>
            <person name="Gargeya S."/>
            <person name="Fitzgerald M."/>
            <person name="Abouelleil A."/>
            <person name="Alvarado L."/>
            <person name="Chapman S.B."/>
            <person name="Gainer-Dewar J."/>
            <person name="Goldberg J."/>
            <person name="Griggs A."/>
            <person name="Gujja S."/>
            <person name="Hansen M."/>
            <person name="Howarth C."/>
            <person name="Imamovic A."/>
            <person name="Ireland A."/>
            <person name="Larimer J."/>
            <person name="McCowan C."/>
            <person name="Murphy C."/>
            <person name="Pearson M."/>
            <person name="Poon T.W."/>
            <person name="Priest M."/>
            <person name="Roberts A."/>
            <person name="Saif S."/>
            <person name="Shea T."/>
            <person name="Sykes S."/>
            <person name="Wortman J."/>
            <person name="Nusbaum C."/>
            <person name="Birren B."/>
        </authorList>
    </citation>
    <scope>NUCLEOTIDE SEQUENCE [LARGE SCALE GENOMIC DNA]</scope>
    <source>
        <strain evidence="1">APO3</strain>
    </source>
</reference>
<dbReference type="EMBL" id="KI913133">
    <property type="protein sequence ID" value="ETV77498.1"/>
    <property type="molecule type" value="Genomic_DNA"/>
</dbReference>
<accession>W4GEV6</accession>
<gene>
    <name evidence="1" type="ORF">H257_08908</name>
</gene>